<dbReference type="RefSeq" id="WP_160802580.1">
    <property type="nucleotide sequence ID" value="NZ_WUUL01000012.1"/>
</dbReference>
<dbReference type="Gene3D" id="1.10.1790.10">
    <property type="entry name" value="PRD domain"/>
    <property type="match status" value="2"/>
</dbReference>
<dbReference type="AlphaFoldDB" id="A0A6I4VZ67"/>
<evidence type="ECO:0000256" key="2">
    <source>
        <dbReference type="ARBA" id="ARBA00023015"/>
    </source>
</evidence>
<dbReference type="PANTHER" id="PTHR30185:SF13">
    <property type="entry name" value="LICABCH OPERON REGULATOR-RELATED"/>
    <property type="match status" value="1"/>
</dbReference>
<dbReference type="EMBL" id="WUUL01000012">
    <property type="protein sequence ID" value="MXQ55235.1"/>
    <property type="molecule type" value="Genomic_DNA"/>
</dbReference>
<name>A0A6I4VZ67_9BACL</name>
<dbReference type="InterPro" id="IPR036634">
    <property type="entry name" value="PRD_sf"/>
</dbReference>
<feature type="domain" description="PRD" evidence="6">
    <location>
        <begin position="178"/>
        <end position="281"/>
    </location>
</feature>
<dbReference type="InterPro" id="IPR007737">
    <property type="entry name" value="Mga_HTH"/>
</dbReference>
<dbReference type="InterPro" id="IPR011608">
    <property type="entry name" value="PRD"/>
</dbReference>
<comment type="caution">
    <text evidence="7">The sequence shown here is derived from an EMBL/GenBank/DDBJ whole genome shotgun (WGS) entry which is preliminary data.</text>
</comment>
<evidence type="ECO:0000313" key="8">
    <source>
        <dbReference type="Proteomes" id="UP000430692"/>
    </source>
</evidence>
<keyword evidence="1" id="KW-0677">Repeat</keyword>
<evidence type="ECO:0000256" key="4">
    <source>
        <dbReference type="ARBA" id="ARBA00023163"/>
    </source>
</evidence>
<dbReference type="SUPFAM" id="SSF63520">
    <property type="entry name" value="PTS-regulatory domain, PRD"/>
    <property type="match status" value="2"/>
</dbReference>
<dbReference type="SUPFAM" id="SSF55804">
    <property type="entry name" value="Phoshotransferase/anion transport protein"/>
    <property type="match status" value="1"/>
</dbReference>
<protein>
    <submittedName>
        <fullName evidence="7">PRD domain-containing protein</fullName>
    </submittedName>
</protein>
<dbReference type="InterPro" id="IPR036390">
    <property type="entry name" value="WH_DNA-bd_sf"/>
</dbReference>
<evidence type="ECO:0000256" key="3">
    <source>
        <dbReference type="ARBA" id="ARBA00023159"/>
    </source>
</evidence>
<dbReference type="Pfam" id="PF05043">
    <property type="entry name" value="Mga"/>
    <property type="match status" value="1"/>
</dbReference>
<keyword evidence="4" id="KW-0804">Transcription</keyword>
<keyword evidence="8" id="KW-1185">Reference proteome</keyword>
<keyword evidence="2" id="KW-0805">Transcription regulation</keyword>
<keyword evidence="3" id="KW-0010">Activator</keyword>
<gene>
    <name evidence="7" type="ORF">GSM42_16245</name>
</gene>
<dbReference type="InterPro" id="IPR002178">
    <property type="entry name" value="PTS_EIIA_type-2_dom"/>
</dbReference>
<dbReference type="Pfam" id="PF00874">
    <property type="entry name" value="PRD"/>
    <property type="match status" value="2"/>
</dbReference>
<evidence type="ECO:0000259" key="5">
    <source>
        <dbReference type="PROSITE" id="PS51094"/>
    </source>
</evidence>
<dbReference type="PROSITE" id="PS51094">
    <property type="entry name" value="PTS_EIIA_TYPE_2"/>
    <property type="match status" value="1"/>
</dbReference>
<sequence>MSLLHTREKKLISILYRNNHWIKSSELASQLSVTSRTIRNDIRKINQMQKKTIITSSSLGYKLIDPAFVMKQIYREDPKIIPNTQKERIFYLLRKMMTQDHINIYDLSEEIYVSASTIDKDLKKVQAFLDNISDMKIKKKGDHIYIQGNEKEKRTLVSEILFQETQNSFFNLQNYQPYFPNYQLEYISEIVLSITSKYDVLINDLSLVNLVVHIAITLDRVQDANLIKDPALSINQETPEYQCALDIANELSFAYSITIPEREIVYLAYLIIGKKITNRLAHTDPSLEGALDSTYAHLISQVLKKLEITFGVQLFDLELNMNLALHTKTAVDRVKNGLLVKNPFLTELKSHYPFIFEIAIFLANELYKETGYAFREDEIGYFALHIGSTYEKINQKKRNTLQVAIIHSKYFKEITDFIHKIEELYHLSIRPIHVSTLYDQKKLNNLEVDLILSTLPIDIELVHPIVQISPFFNQNDQSKFEKFMKDFYKQKQLKLLKKLIDQYFHEQLFFKNLLFHDRFELIQYMGDVLIQRDIVSKSYVESILKREGISPTSFASHFAIPHAIQMSANKTAIGTVILEKPLKWGDYPVHVVIVIVVKQEERKDFMLLYENLIPILTDPRKIAELTKAKDFNHFKEILLKEYVHTS</sequence>
<dbReference type="Gene3D" id="1.10.10.10">
    <property type="entry name" value="Winged helix-like DNA-binding domain superfamily/Winged helix DNA-binding domain"/>
    <property type="match status" value="1"/>
</dbReference>
<dbReference type="Gene3D" id="3.40.930.10">
    <property type="entry name" value="Mannitol-specific EII, Chain A"/>
    <property type="match status" value="1"/>
</dbReference>
<dbReference type="PANTHER" id="PTHR30185">
    <property type="entry name" value="CRYPTIC BETA-GLUCOSIDE BGL OPERON ANTITERMINATOR"/>
    <property type="match status" value="1"/>
</dbReference>
<dbReference type="Pfam" id="PF08280">
    <property type="entry name" value="HTH_Mga"/>
    <property type="match status" value="1"/>
</dbReference>
<feature type="domain" description="PRD" evidence="6">
    <location>
        <begin position="290"/>
        <end position="396"/>
    </location>
</feature>
<proteinExistence type="predicted"/>
<dbReference type="InterPro" id="IPR016152">
    <property type="entry name" value="PTrfase/Anion_transptr"/>
</dbReference>
<organism evidence="7 8">
    <name type="scientific">Shimazuella alba</name>
    <dbReference type="NCBI Taxonomy" id="2690964"/>
    <lineage>
        <taxon>Bacteria</taxon>
        <taxon>Bacillati</taxon>
        <taxon>Bacillota</taxon>
        <taxon>Bacilli</taxon>
        <taxon>Bacillales</taxon>
        <taxon>Thermoactinomycetaceae</taxon>
        <taxon>Shimazuella</taxon>
    </lineage>
</organism>
<evidence type="ECO:0000313" key="7">
    <source>
        <dbReference type="EMBL" id="MXQ55235.1"/>
    </source>
</evidence>
<feature type="domain" description="PTS EIIA type-2" evidence="5">
    <location>
        <begin position="502"/>
        <end position="641"/>
    </location>
</feature>
<dbReference type="PROSITE" id="PS51372">
    <property type="entry name" value="PRD_2"/>
    <property type="match status" value="2"/>
</dbReference>
<dbReference type="InterPro" id="IPR036388">
    <property type="entry name" value="WH-like_DNA-bd_sf"/>
</dbReference>
<dbReference type="Pfam" id="PF00359">
    <property type="entry name" value="PTS_EIIA_2"/>
    <property type="match status" value="1"/>
</dbReference>
<evidence type="ECO:0000256" key="1">
    <source>
        <dbReference type="ARBA" id="ARBA00022737"/>
    </source>
</evidence>
<accession>A0A6I4VZ67</accession>
<evidence type="ECO:0000259" key="6">
    <source>
        <dbReference type="PROSITE" id="PS51372"/>
    </source>
</evidence>
<dbReference type="SUPFAM" id="SSF46785">
    <property type="entry name" value="Winged helix' DNA-binding domain"/>
    <property type="match status" value="1"/>
</dbReference>
<dbReference type="InterPro" id="IPR050661">
    <property type="entry name" value="BglG_antiterminators"/>
</dbReference>
<reference evidence="7 8" key="1">
    <citation type="submission" date="2019-12" db="EMBL/GenBank/DDBJ databases">
        <title>Whole-genome analyses of novel actinobacteria.</title>
        <authorList>
            <person name="Sahin N."/>
            <person name="Saygin H."/>
        </authorList>
    </citation>
    <scope>NUCLEOTIDE SEQUENCE [LARGE SCALE GENOMIC DNA]</scope>
    <source>
        <strain evidence="7 8">KC615</strain>
    </source>
</reference>
<dbReference type="InterPro" id="IPR013199">
    <property type="entry name" value="HTH_Mga_DNA-bd_dom"/>
</dbReference>
<dbReference type="GO" id="GO:0006355">
    <property type="term" value="P:regulation of DNA-templated transcription"/>
    <property type="evidence" value="ECO:0007669"/>
    <property type="project" value="InterPro"/>
</dbReference>
<dbReference type="Proteomes" id="UP000430692">
    <property type="component" value="Unassembled WGS sequence"/>
</dbReference>